<dbReference type="AlphaFoldDB" id="A0A0F9HPT6"/>
<name>A0A0F9HPT6_9ZZZZ</name>
<reference evidence="1" key="1">
    <citation type="journal article" date="2015" name="Nature">
        <title>Complex archaea that bridge the gap between prokaryotes and eukaryotes.</title>
        <authorList>
            <person name="Spang A."/>
            <person name="Saw J.H."/>
            <person name="Jorgensen S.L."/>
            <person name="Zaremba-Niedzwiedzka K."/>
            <person name="Martijn J."/>
            <person name="Lind A.E."/>
            <person name="van Eijk R."/>
            <person name="Schleper C."/>
            <person name="Guy L."/>
            <person name="Ettema T.J."/>
        </authorList>
    </citation>
    <scope>NUCLEOTIDE SEQUENCE</scope>
</reference>
<organism evidence="1">
    <name type="scientific">marine sediment metagenome</name>
    <dbReference type="NCBI Taxonomy" id="412755"/>
    <lineage>
        <taxon>unclassified sequences</taxon>
        <taxon>metagenomes</taxon>
        <taxon>ecological metagenomes</taxon>
    </lineage>
</organism>
<proteinExistence type="predicted"/>
<dbReference type="PROSITE" id="PS51257">
    <property type="entry name" value="PROKAR_LIPOPROTEIN"/>
    <property type="match status" value="1"/>
</dbReference>
<gene>
    <name evidence="1" type="ORF">LCGC14_1678510</name>
</gene>
<comment type="caution">
    <text evidence="1">The sequence shown here is derived from an EMBL/GenBank/DDBJ whole genome shotgun (WGS) entry which is preliminary data.</text>
</comment>
<protein>
    <submittedName>
        <fullName evidence="1">Uncharacterized protein</fullName>
    </submittedName>
</protein>
<evidence type="ECO:0000313" key="1">
    <source>
        <dbReference type="EMBL" id="KKM17162.1"/>
    </source>
</evidence>
<sequence>MKKVIMILALLSILLLAGCVDNISSVRHCESLGLQYTGKLLGCDVECINISSGQKFTYEGSCKFVRK</sequence>
<dbReference type="EMBL" id="LAZR01014515">
    <property type="protein sequence ID" value="KKM17162.1"/>
    <property type="molecule type" value="Genomic_DNA"/>
</dbReference>
<accession>A0A0F9HPT6</accession>